<accession>A0A0F9BE12</accession>
<dbReference type="AlphaFoldDB" id="A0A0F9BE12"/>
<proteinExistence type="predicted"/>
<dbReference type="EMBL" id="LAZR01052570">
    <property type="protein sequence ID" value="KKK82661.1"/>
    <property type="molecule type" value="Genomic_DNA"/>
</dbReference>
<evidence type="ECO:0000313" key="1">
    <source>
        <dbReference type="EMBL" id="KKK82661.1"/>
    </source>
</evidence>
<gene>
    <name evidence="1" type="ORF">LCGC14_2801160</name>
</gene>
<name>A0A0F9BE12_9ZZZZ</name>
<feature type="non-terminal residue" evidence="1">
    <location>
        <position position="408"/>
    </location>
</feature>
<reference evidence="1" key="1">
    <citation type="journal article" date="2015" name="Nature">
        <title>Complex archaea that bridge the gap between prokaryotes and eukaryotes.</title>
        <authorList>
            <person name="Spang A."/>
            <person name="Saw J.H."/>
            <person name="Jorgensen S.L."/>
            <person name="Zaremba-Niedzwiedzka K."/>
            <person name="Martijn J."/>
            <person name="Lind A.E."/>
            <person name="van Eijk R."/>
            <person name="Schleper C."/>
            <person name="Guy L."/>
            <person name="Ettema T.J."/>
        </authorList>
    </citation>
    <scope>NUCLEOTIDE SEQUENCE</scope>
</reference>
<organism evidence="1">
    <name type="scientific">marine sediment metagenome</name>
    <dbReference type="NCBI Taxonomy" id="412755"/>
    <lineage>
        <taxon>unclassified sequences</taxon>
        <taxon>metagenomes</taxon>
        <taxon>ecological metagenomes</taxon>
    </lineage>
</organism>
<comment type="caution">
    <text evidence="1">The sequence shown here is derived from an EMBL/GenBank/DDBJ whole genome shotgun (WGS) entry which is preliminary data.</text>
</comment>
<sequence>YTVDYNILSQDIEPILEGGYEIDNINFGDSLEVVNVLDGHNNVVNITGVGDPYIHPTGNLESPDQWGDFVFTEGAGNTVGELETNDADEAIIDSGFGPIAGEVLEGLIYPADSDILTNWDEGDAPPHWSKLDEGVAGAPDGGFIKERYMDIHDRWNFGTLALAADEYVTKMIFYGYIKKDGALPNTEIILTASVAIGTCEWVAPVGDYAWISSTSSVLFMNQAELGDFWLDVYFGISFPPGWGNYIEAVYIGVYTTLYGYQADYTMTWDVLDPNLFSIDTLYYDYRTTVAVDCDLDIYNWDTTGWLELESNTGVGWYTGSYTLTDPYIDDGTNDVKIRFQTATTATNFDMELDQIALSYTNSTISFDMRSLSIYDTFSQGSGTIEFWGYFYDSPYVNQILFNNNTQIF</sequence>
<protein>
    <submittedName>
        <fullName evidence="1">Uncharacterized protein</fullName>
    </submittedName>
</protein>
<feature type="non-terminal residue" evidence="1">
    <location>
        <position position="1"/>
    </location>
</feature>